<evidence type="ECO:0000256" key="1">
    <source>
        <dbReference type="ARBA" id="ARBA00004123"/>
    </source>
</evidence>
<dbReference type="OrthoDB" id="10472313at2759"/>
<proteinExistence type="predicted"/>
<evidence type="ECO:0000313" key="6">
    <source>
        <dbReference type="Proteomes" id="UP000059188"/>
    </source>
</evidence>
<dbReference type="SMART" id="SM00951">
    <property type="entry name" value="QLQ"/>
    <property type="match status" value="1"/>
</dbReference>
<accession>A0A0B7FMT3</accession>
<dbReference type="STRING" id="1108050.A0A0B7FMT3"/>
<feature type="domain" description="QLQ" evidence="4">
    <location>
        <begin position="110"/>
        <end position="145"/>
    </location>
</feature>
<keyword evidence="2" id="KW-0539">Nucleus</keyword>
<sequence length="253" mass="27714">MATPAQMQSMPMAGNSQFPPVHMMTREGLQTLMMRSNTLKQAGFTNQNSQELASINQYLSMFKRFQMARNAQAQQAQAQLAAPTPKPAIEIPATNGSAPSPPASPVEPITFTQAQLVTLRSQINAFKYLQRGLPIPLEFQQGIHPQSSADESDQLTAPPGQLLENDTSSLIYPYNAYTHPTTRLATAKNHRAILPSMTPLGLDPLALKAARERFVEARIAQRIRELSALPSTIGEPEPEVDETQEAAEARKAQ</sequence>
<feature type="region of interest" description="Disordered" evidence="3">
    <location>
        <begin position="229"/>
        <end position="253"/>
    </location>
</feature>
<gene>
    <name evidence="5" type="ORF">RSOLAG1IB_02954</name>
</gene>
<keyword evidence="6" id="KW-1185">Reference proteome</keyword>
<dbReference type="GO" id="GO:0006355">
    <property type="term" value="P:regulation of DNA-templated transcription"/>
    <property type="evidence" value="ECO:0007669"/>
    <property type="project" value="InterPro"/>
</dbReference>
<reference evidence="5 6" key="1">
    <citation type="submission" date="2014-11" db="EMBL/GenBank/DDBJ databases">
        <authorList>
            <person name="Wibberg Daniel"/>
        </authorList>
    </citation>
    <scope>NUCLEOTIDE SEQUENCE [LARGE SCALE GENOMIC DNA]</scope>
    <source>
        <strain evidence="5">Rhizoctonia solani AG1-IB 7/3/14</strain>
    </source>
</reference>
<dbReference type="GO" id="GO:0005634">
    <property type="term" value="C:nucleus"/>
    <property type="evidence" value="ECO:0007669"/>
    <property type="project" value="UniProtKB-SubCell"/>
</dbReference>
<dbReference type="Pfam" id="PF08880">
    <property type="entry name" value="QLQ"/>
    <property type="match status" value="1"/>
</dbReference>
<evidence type="ECO:0000256" key="3">
    <source>
        <dbReference type="SAM" id="MobiDB-lite"/>
    </source>
</evidence>
<feature type="compositionally biased region" description="Acidic residues" evidence="3">
    <location>
        <begin position="236"/>
        <end position="245"/>
    </location>
</feature>
<organism evidence="5 6">
    <name type="scientific">Thanatephorus cucumeris (strain AG1-IB / isolate 7/3/14)</name>
    <name type="common">Lettuce bottom rot fungus</name>
    <name type="synonym">Rhizoctonia solani</name>
    <dbReference type="NCBI Taxonomy" id="1108050"/>
    <lineage>
        <taxon>Eukaryota</taxon>
        <taxon>Fungi</taxon>
        <taxon>Dikarya</taxon>
        <taxon>Basidiomycota</taxon>
        <taxon>Agaricomycotina</taxon>
        <taxon>Agaricomycetes</taxon>
        <taxon>Cantharellales</taxon>
        <taxon>Ceratobasidiaceae</taxon>
        <taxon>Rhizoctonia</taxon>
        <taxon>Rhizoctonia solani AG-1</taxon>
    </lineage>
</organism>
<dbReference type="Proteomes" id="UP000059188">
    <property type="component" value="Unassembled WGS sequence"/>
</dbReference>
<dbReference type="AlphaFoldDB" id="A0A0B7FMT3"/>
<dbReference type="InterPro" id="IPR014978">
    <property type="entry name" value="Gln-Leu-Gln_QLQ"/>
</dbReference>
<feature type="region of interest" description="Disordered" evidence="3">
    <location>
        <begin position="1"/>
        <end position="20"/>
    </location>
</feature>
<evidence type="ECO:0000259" key="4">
    <source>
        <dbReference type="PROSITE" id="PS51666"/>
    </source>
</evidence>
<dbReference type="EMBL" id="LN679102">
    <property type="protein sequence ID" value="CEL58209.1"/>
    <property type="molecule type" value="Genomic_DNA"/>
</dbReference>
<comment type="subcellular location">
    <subcellularLocation>
        <location evidence="1">Nucleus</location>
    </subcellularLocation>
</comment>
<name>A0A0B7FMT3_THACB</name>
<evidence type="ECO:0000313" key="5">
    <source>
        <dbReference type="EMBL" id="CEL58209.1"/>
    </source>
</evidence>
<dbReference type="GO" id="GO:0005524">
    <property type="term" value="F:ATP binding"/>
    <property type="evidence" value="ECO:0007669"/>
    <property type="project" value="InterPro"/>
</dbReference>
<feature type="compositionally biased region" description="Polar residues" evidence="3">
    <location>
        <begin position="1"/>
        <end position="18"/>
    </location>
</feature>
<evidence type="ECO:0000256" key="2">
    <source>
        <dbReference type="ARBA" id="ARBA00023242"/>
    </source>
</evidence>
<dbReference type="PROSITE" id="PS51666">
    <property type="entry name" value="QLQ"/>
    <property type="match status" value="1"/>
</dbReference>
<protein>
    <recommendedName>
        <fullName evidence="4">QLQ domain-containing protein</fullName>
    </recommendedName>
</protein>